<proteinExistence type="predicted"/>
<protein>
    <submittedName>
        <fullName evidence="1">Uncharacterized protein</fullName>
    </submittedName>
</protein>
<sequence>MGPAPAFLPSLSFSPSLSIGAAAAATWGPDQTSIRKGRMIGNNRTPLALLGRCYPRMVHGPIIQRSSMRSPMECDWCIAELMASKDRQSALTEVHVPADRQ</sequence>
<dbReference type="EMBL" id="KV878688">
    <property type="protein sequence ID" value="OJJ69396.1"/>
    <property type="molecule type" value="Genomic_DNA"/>
</dbReference>
<reference evidence="2" key="1">
    <citation type="journal article" date="2017" name="Genome Biol.">
        <title>Comparative genomics reveals high biological diversity and specific adaptations in the industrially and medically important fungal genus Aspergillus.</title>
        <authorList>
            <person name="de Vries R.P."/>
            <person name="Riley R."/>
            <person name="Wiebenga A."/>
            <person name="Aguilar-Osorio G."/>
            <person name="Amillis S."/>
            <person name="Uchima C.A."/>
            <person name="Anderluh G."/>
            <person name="Asadollahi M."/>
            <person name="Askin M."/>
            <person name="Barry K."/>
            <person name="Battaglia E."/>
            <person name="Bayram O."/>
            <person name="Benocci T."/>
            <person name="Braus-Stromeyer S.A."/>
            <person name="Caldana C."/>
            <person name="Canovas D."/>
            <person name="Cerqueira G.C."/>
            <person name="Chen F."/>
            <person name="Chen W."/>
            <person name="Choi C."/>
            <person name="Clum A."/>
            <person name="Dos Santos R.A."/>
            <person name="Damasio A.R."/>
            <person name="Diallinas G."/>
            <person name="Emri T."/>
            <person name="Fekete E."/>
            <person name="Flipphi M."/>
            <person name="Freyberg S."/>
            <person name="Gallo A."/>
            <person name="Gournas C."/>
            <person name="Habgood R."/>
            <person name="Hainaut M."/>
            <person name="Harispe M.L."/>
            <person name="Henrissat B."/>
            <person name="Hilden K.S."/>
            <person name="Hope R."/>
            <person name="Hossain A."/>
            <person name="Karabika E."/>
            <person name="Karaffa L."/>
            <person name="Karanyi Z."/>
            <person name="Krasevec N."/>
            <person name="Kuo A."/>
            <person name="Kusch H."/>
            <person name="LaButti K."/>
            <person name="Lagendijk E.L."/>
            <person name="Lapidus A."/>
            <person name="Levasseur A."/>
            <person name="Lindquist E."/>
            <person name="Lipzen A."/>
            <person name="Logrieco A.F."/>
            <person name="MacCabe A."/>
            <person name="Maekelae M.R."/>
            <person name="Malavazi I."/>
            <person name="Melin P."/>
            <person name="Meyer V."/>
            <person name="Mielnichuk N."/>
            <person name="Miskei M."/>
            <person name="Molnar A.P."/>
            <person name="Mule G."/>
            <person name="Ngan C.Y."/>
            <person name="Orejas M."/>
            <person name="Orosz E."/>
            <person name="Ouedraogo J.P."/>
            <person name="Overkamp K.M."/>
            <person name="Park H.-S."/>
            <person name="Perrone G."/>
            <person name="Piumi F."/>
            <person name="Punt P.J."/>
            <person name="Ram A.F."/>
            <person name="Ramon A."/>
            <person name="Rauscher S."/>
            <person name="Record E."/>
            <person name="Riano-Pachon D.M."/>
            <person name="Robert V."/>
            <person name="Roehrig J."/>
            <person name="Ruller R."/>
            <person name="Salamov A."/>
            <person name="Salih N.S."/>
            <person name="Samson R.A."/>
            <person name="Sandor E."/>
            <person name="Sanguinetti M."/>
            <person name="Schuetze T."/>
            <person name="Sepcic K."/>
            <person name="Shelest E."/>
            <person name="Sherlock G."/>
            <person name="Sophianopoulou V."/>
            <person name="Squina F.M."/>
            <person name="Sun H."/>
            <person name="Susca A."/>
            <person name="Todd R.B."/>
            <person name="Tsang A."/>
            <person name="Unkles S.E."/>
            <person name="van de Wiele N."/>
            <person name="van Rossen-Uffink D."/>
            <person name="Oliveira J.V."/>
            <person name="Vesth T.C."/>
            <person name="Visser J."/>
            <person name="Yu J.-H."/>
            <person name="Zhou M."/>
            <person name="Andersen M.R."/>
            <person name="Archer D.B."/>
            <person name="Baker S.E."/>
            <person name="Benoit I."/>
            <person name="Brakhage A.A."/>
            <person name="Braus G.H."/>
            <person name="Fischer R."/>
            <person name="Frisvad J.C."/>
            <person name="Goldman G.H."/>
            <person name="Houbraken J."/>
            <person name="Oakley B."/>
            <person name="Pocsi I."/>
            <person name="Scazzocchio C."/>
            <person name="Seiboth B."/>
            <person name="vanKuyk P.A."/>
            <person name="Wortman J."/>
            <person name="Dyer P.S."/>
            <person name="Grigoriev I.V."/>
        </authorList>
    </citation>
    <scope>NUCLEOTIDE SEQUENCE [LARGE SCALE GENOMIC DNA]</scope>
    <source>
        <strain evidence="2">CBS 101740 / IMI 381727 / IBT 21946</strain>
    </source>
</reference>
<dbReference type="VEuPathDB" id="FungiDB:ASPBRDRAFT_45710"/>
<accession>A0A1L9UCI5</accession>
<dbReference type="GeneID" id="93577959"/>
<name>A0A1L9UCI5_ASPBC</name>
<dbReference type="AlphaFoldDB" id="A0A1L9UCI5"/>
<dbReference type="Proteomes" id="UP000184499">
    <property type="component" value="Unassembled WGS sequence"/>
</dbReference>
<evidence type="ECO:0000313" key="2">
    <source>
        <dbReference type="Proteomes" id="UP000184499"/>
    </source>
</evidence>
<gene>
    <name evidence="1" type="ORF">ASPBRDRAFT_45710</name>
</gene>
<evidence type="ECO:0000313" key="1">
    <source>
        <dbReference type="EMBL" id="OJJ69396.1"/>
    </source>
</evidence>
<keyword evidence="2" id="KW-1185">Reference proteome</keyword>
<dbReference type="RefSeq" id="XP_067476645.1">
    <property type="nucleotide sequence ID" value="XM_067625471.1"/>
</dbReference>
<organism evidence="1 2">
    <name type="scientific">Aspergillus brasiliensis (strain CBS 101740 / IMI 381727 / IBT 21946)</name>
    <dbReference type="NCBI Taxonomy" id="767769"/>
    <lineage>
        <taxon>Eukaryota</taxon>
        <taxon>Fungi</taxon>
        <taxon>Dikarya</taxon>
        <taxon>Ascomycota</taxon>
        <taxon>Pezizomycotina</taxon>
        <taxon>Eurotiomycetes</taxon>
        <taxon>Eurotiomycetidae</taxon>
        <taxon>Eurotiales</taxon>
        <taxon>Aspergillaceae</taxon>
        <taxon>Aspergillus</taxon>
        <taxon>Aspergillus subgen. Circumdati</taxon>
    </lineage>
</organism>